<comment type="caution">
    <text evidence="1">The sequence shown here is derived from an EMBL/GenBank/DDBJ whole genome shotgun (WGS) entry which is preliminary data.</text>
</comment>
<protein>
    <submittedName>
        <fullName evidence="1">Uncharacterized protein</fullName>
    </submittedName>
</protein>
<dbReference type="RefSeq" id="WP_065992506.1">
    <property type="nucleotide sequence ID" value="NZ_MDEN01000069.1"/>
</dbReference>
<dbReference type="AlphaFoldDB" id="A0A1C2D991"/>
<evidence type="ECO:0000313" key="1">
    <source>
        <dbReference type="EMBL" id="OCX11337.1"/>
    </source>
</evidence>
<dbReference type="OrthoDB" id="6881726at2"/>
<gene>
    <name evidence="1" type="ORF">BBI10_24415</name>
</gene>
<evidence type="ECO:0000313" key="2">
    <source>
        <dbReference type="Proteomes" id="UP000095143"/>
    </source>
</evidence>
<sequence length="123" mass="14206">MHLIDRYEMSVPGHMKLIDARSALNHLQRLVQATGGKPESEQLVSLIETIVEAFHEAADDVMPVNDHDVFMRQACEWNYIALSPKEREVLHEIRCCNDEGKEDIYRMVSETLDRKPMLMPEAQ</sequence>
<accession>A0A1C2D991</accession>
<dbReference type="Proteomes" id="UP000095143">
    <property type="component" value="Unassembled WGS sequence"/>
</dbReference>
<reference evidence="1 2" key="1">
    <citation type="submission" date="2016-08" db="EMBL/GenBank/DDBJ databases">
        <title>Whole genome sequence of Pseudomonas graminis strain UASWS1507, a potential biological control agent for agriculture.</title>
        <authorList>
            <person name="Crovadore J."/>
            <person name="Calmin G."/>
            <person name="Chablais R."/>
            <person name="Cochard B."/>
            <person name="Lefort F."/>
        </authorList>
    </citation>
    <scope>NUCLEOTIDE SEQUENCE [LARGE SCALE GENOMIC DNA]</scope>
    <source>
        <strain evidence="1 2">UASWS1507</strain>
    </source>
</reference>
<name>A0A1C2D991_9PSED</name>
<dbReference type="EMBL" id="MDEN01000069">
    <property type="protein sequence ID" value="OCX11337.1"/>
    <property type="molecule type" value="Genomic_DNA"/>
</dbReference>
<proteinExistence type="predicted"/>
<organism evidence="1 2">
    <name type="scientific">Pseudomonas graminis</name>
    <dbReference type="NCBI Taxonomy" id="158627"/>
    <lineage>
        <taxon>Bacteria</taxon>
        <taxon>Pseudomonadati</taxon>
        <taxon>Pseudomonadota</taxon>
        <taxon>Gammaproteobacteria</taxon>
        <taxon>Pseudomonadales</taxon>
        <taxon>Pseudomonadaceae</taxon>
        <taxon>Pseudomonas</taxon>
    </lineage>
</organism>